<keyword evidence="3" id="KW-1185">Reference proteome</keyword>
<organism evidence="2 3">
    <name type="scientific">Triticum urartu</name>
    <name type="common">Red wild einkorn</name>
    <name type="synonym">Crithodium urartu</name>
    <dbReference type="NCBI Taxonomy" id="4572"/>
    <lineage>
        <taxon>Eukaryota</taxon>
        <taxon>Viridiplantae</taxon>
        <taxon>Streptophyta</taxon>
        <taxon>Embryophyta</taxon>
        <taxon>Tracheophyta</taxon>
        <taxon>Spermatophyta</taxon>
        <taxon>Magnoliopsida</taxon>
        <taxon>Liliopsida</taxon>
        <taxon>Poales</taxon>
        <taxon>Poaceae</taxon>
        <taxon>BOP clade</taxon>
        <taxon>Pooideae</taxon>
        <taxon>Triticodae</taxon>
        <taxon>Triticeae</taxon>
        <taxon>Triticinae</taxon>
        <taxon>Triticum</taxon>
    </lineage>
</organism>
<name>A0A8R7RDM8_TRIUA</name>
<reference evidence="2" key="2">
    <citation type="submission" date="2022-06" db="UniProtKB">
        <authorList>
            <consortium name="EnsemblPlants"/>
        </authorList>
    </citation>
    <scope>IDENTIFICATION</scope>
</reference>
<sequence length="167" mass="18760">MSPLPDNLRRAPNAASRHFLSGQHRGQLPRHRLLARFLKQRRLIQELLPSAAPPPLGASSTNQSSKLFVCSMSSMHLLCPLHQAVSTTPSSPSVVRLKSQYTTLQYTHVHLYLKSNLHVGWCSSRIRVLICDMIGERGCGCHFLFLERCPYFVLCTDKFDDSSLSGK</sequence>
<accession>A0A8R7RDM8</accession>
<proteinExistence type="predicted"/>
<protein>
    <submittedName>
        <fullName evidence="2">Uncharacterized protein</fullName>
    </submittedName>
</protein>
<dbReference type="AlphaFoldDB" id="A0A8R7RDM8"/>
<evidence type="ECO:0000313" key="3">
    <source>
        <dbReference type="Proteomes" id="UP000015106"/>
    </source>
</evidence>
<evidence type="ECO:0000256" key="1">
    <source>
        <dbReference type="SAM" id="MobiDB-lite"/>
    </source>
</evidence>
<evidence type="ECO:0000313" key="2">
    <source>
        <dbReference type="EnsemblPlants" id="TuG1812S0003504800.01.T02"/>
    </source>
</evidence>
<feature type="region of interest" description="Disordered" evidence="1">
    <location>
        <begin position="1"/>
        <end position="24"/>
    </location>
</feature>
<dbReference type="Proteomes" id="UP000015106">
    <property type="component" value="Unassembled WGS sequence"/>
</dbReference>
<gene>
    <name evidence="2" type="primary">LOC125531383</name>
</gene>
<dbReference type="Gramene" id="TuG1812S0003504800.01.T02">
    <property type="protein sequence ID" value="TuG1812S0003504800.01.T02"/>
    <property type="gene ID" value="TuG1812S0003504800.01"/>
</dbReference>
<reference evidence="3" key="1">
    <citation type="journal article" date="2013" name="Nature">
        <title>Draft genome of the wheat A-genome progenitor Triticum urartu.</title>
        <authorList>
            <person name="Ling H.Q."/>
            <person name="Zhao S."/>
            <person name="Liu D."/>
            <person name="Wang J."/>
            <person name="Sun H."/>
            <person name="Zhang C."/>
            <person name="Fan H."/>
            <person name="Li D."/>
            <person name="Dong L."/>
            <person name="Tao Y."/>
            <person name="Gao C."/>
            <person name="Wu H."/>
            <person name="Li Y."/>
            <person name="Cui Y."/>
            <person name="Guo X."/>
            <person name="Zheng S."/>
            <person name="Wang B."/>
            <person name="Yu K."/>
            <person name="Liang Q."/>
            <person name="Yang W."/>
            <person name="Lou X."/>
            <person name="Chen J."/>
            <person name="Feng M."/>
            <person name="Jian J."/>
            <person name="Zhang X."/>
            <person name="Luo G."/>
            <person name="Jiang Y."/>
            <person name="Liu J."/>
            <person name="Wang Z."/>
            <person name="Sha Y."/>
            <person name="Zhang B."/>
            <person name="Wu H."/>
            <person name="Tang D."/>
            <person name="Shen Q."/>
            <person name="Xue P."/>
            <person name="Zou S."/>
            <person name="Wang X."/>
            <person name="Liu X."/>
            <person name="Wang F."/>
            <person name="Yang Y."/>
            <person name="An X."/>
            <person name="Dong Z."/>
            <person name="Zhang K."/>
            <person name="Zhang X."/>
            <person name="Luo M.C."/>
            <person name="Dvorak J."/>
            <person name="Tong Y."/>
            <person name="Wang J."/>
            <person name="Yang H."/>
            <person name="Li Z."/>
            <person name="Wang D."/>
            <person name="Zhang A."/>
            <person name="Wang J."/>
        </authorList>
    </citation>
    <scope>NUCLEOTIDE SEQUENCE</scope>
    <source>
        <strain evidence="3">cv. G1812</strain>
    </source>
</reference>
<dbReference type="EnsemblPlants" id="TuG1812S0003504800.01.T02">
    <property type="protein sequence ID" value="TuG1812S0003504800.01.T02"/>
    <property type="gene ID" value="TuG1812S0003504800.01"/>
</dbReference>